<keyword evidence="2" id="KW-0430">Lectin</keyword>
<evidence type="ECO:0000259" key="7">
    <source>
        <dbReference type="PROSITE" id="PS50041"/>
    </source>
</evidence>
<protein>
    <recommendedName>
        <fullName evidence="7">C-type lectin domain-containing protein</fullName>
    </recommendedName>
</protein>
<reference evidence="8" key="1">
    <citation type="journal article" date="2022" name="bioRxiv">
        <title>Sequencing and chromosome-scale assembly of the giantPleurodeles waltlgenome.</title>
        <authorList>
            <person name="Brown T."/>
            <person name="Elewa A."/>
            <person name="Iarovenko S."/>
            <person name="Subramanian E."/>
            <person name="Araus A.J."/>
            <person name="Petzold A."/>
            <person name="Susuki M."/>
            <person name="Suzuki K.-i.T."/>
            <person name="Hayashi T."/>
            <person name="Toyoda A."/>
            <person name="Oliveira C."/>
            <person name="Osipova E."/>
            <person name="Leigh N.D."/>
            <person name="Simon A."/>
            <person name="Yun M.H."/>
        </authorList>
    </citation>
    <scope>NUCLEOTIDE SEQUENCE</scope>
    <source>
        <strain evidence="8">20211129_DDA</strain>
        <tissue evidence="8">Liver</tissue>
    </source>
</reference>
<evidence type="ECO:0000256" key="3">
    <source>
        <dbReference type="ARBA" id="ARBA00022968"/>
    </source>
</evidence>
<dbReference type="CDD" id="cd03593">
    <property type="entry name" value="CLECT_NK_receptors_like"/>
    <property type="match status" value="1"/>
</dbReference>
<evidence type="ECO:0000313" key="8">
    <source>
        <dbReference type="EMBL" id="KAJ1122069.1"/>
    </source>
</evidence>
<evidence type="ECO:0000256" key="2">
    <source>
        <dbReference type="ARBA" id="ARBA00022734"/>
    </source>
</evidence>
<name>A0AAV7P2X2_PLEWA</name>
<dbReference type="SUPFAM" id="SSF56436">
    <property type="entry name" value="C-type lectin-like"/>
    <property type="match status" value="1"/>
</dbReference>
<keyword evidence="6" id="KW-0812">Transmembrane</keyword>
<evidence type="ECO:0000256" key="4">
    <source>
        <dbReference type="ARBA" id="ARBA00022989"/>
    </source>
</evidence>
<keyword evidence="6" id="KW-0472">Membrane</keyword>
<dbReference type="PANTHER" id="PTHR46784">
    <property type="entry name" value="KILLER CELL LECTIN-LIKE RECEPTOR SUBFAMILY B MEMBER 1"/>
    <property type="match status" value="1"/>
</dbReference>
<dbReference type="AlphaFoldDB" id="A0AAV7P2X2"/>
<evidence type="ECO:0000256" key="6">
    <source>
        <dbReference type="SAM" id="Phobius"/>
    </source>
</evidence>
<feature type="domain" description="C-type lectin" evidence="7">
    <location>
        <begin position="111"/>
        <end position="222"/>
    </location>
</feature>
<proteinExistence type="predicted"/>
<keyword evidence="3" id="KW-0735">Signal-anchor</keyword>
<dbReference type="InterPro" id="IPR001304">
    <property type="entry name" value="C-type_lectin-like"/>
</dbReference>
<dbReference type="GO" id="GO:0038023">
    <property type="term" value="F:signaling receptor activity"/>
    <property type="evidence" value="ECO:0007669"/>
    <property type="project" value="TreeGrafter"/>
</dbReference>
<dbReference type="Pfam" id="PF00059">
    <property type="entry name" value="Lectin_C"/>
    <property type="match status" value="1"/>
</dbReference>
<comment type="caution">
    <text evidence="8">The sequence shown here is derived from an EMBL/GenBank/DDBJ whole genome shotgun (WGS) entry which is preliminary data.</text>
</comment>
<keyword evidence="5" id="KW-1015">Disulfide bond</keyword>
<dbReference type="SMART" id="SM00034">
    <property type="entry name" value="CLECT"/>
    <property type="match status" value="1"/>
</dbReference>
<evidence type="ECO:0000256" key="1">
    <source>
        <dbReference type="ARBA" id="ARBA00004606"/>
    </source>
</evidence>
<dbReference type="InterPro" id="IPR051527">
    <property type="entry name" value="KLR_subfamily_B"/>
</dbReference>
<keyword evidence="4 6" id="KW-1133">Transmembrane helix</keyword>
<dbReference type="GO" id="GO:0009986">
    <property type="term" value="C:cell surface"/>
    <property type="evidence" value="ECO:0007669"/>
    <property type="project" value="TreeGrafter"/>
</dbReference>
<evidence type="ECO:0000256" key="5">
    <source>
        <dbReference type="ARBA" id="ARBA00023157"/>
    </source>
</evidence>
<dbReference type="Proteomes" id="UP001066276">
    <property type="component" value="Chromosome 7"/>
</dbReference>
<evidence type="ECO:0000313" key="9">
    <source>
        <dbReference type="Proteomes" id="UP001066276"/>
    </source>
</evidence>
<organism evidence="8 9">
    <name type="scientific">Pleurodeles waltl</name>
    <name type="common">Iberian ribbed newt</name>
    <dbReference type="NCBI Taxonomy" id="8319"/>
    <lineage>
        <taxon>Eukaryota</taxon>
        <taxon>Metazoa</taxon>
        <taxon>Chordata</taxon>
        <taxon>Craniata</taxon>
        <taxon>Vertebrata</taxon>
        <taxon>Euteleostomi</taxon>
        <taxon>Amphibia</taxon>
        <taxon>Batrachia</taxon>
        <taxon>Caudata</taxon>
        <taxon>Salamandroidea</taxon>
        <taxon>Salamandridae</taxon>
        <taxon>Pleurodelinae</taxon>
        <taxon>Pleurodeles</taxon>
    </lineage>
</organism>
<dbReference type="PANTHER" id="PTHR46784:SF1">
    <property type="entry name" value="KILLER CELL LECTIN-LIKE RECEPTOR SUBFAMILY B MEMBER 1"/>
    <property type="match status" value="1"/>
</dbReference>
<keyword evidence="9" id="KW-1185">Reference proteome</keyword>
<gene>
    <name evidence="8" type="ORF">NDU88_000574</name>
</gene>
<dbReference type="EMBL" id="JANPWB010000011">
    <property type="protein sequence ID" value="KAJ1122069.1"/>
    <property type="molecule type" value="Genomic_DNA"/>
</dbReference>
<dbReference type="GO" id="GO:0005886">
    <property type="term" value="C:plasma membrane"/>
    <property type="evidence" value="ECO:0007669"/>
    <property type="project" value="TreeGrafter"/>
</dbReference>
<accession>A0AAV7P2X2</accession>
<feature type="transmembrane region" description="Helical" evidence="6">
    <location>
        <begin position="41"/>
        <end position="64"/>
    </location>
</feature>
<dbReference type="GO" id="GO:0042269">
    <property type="term" value="P:regulation of natural killer cell mediated cytotoxicity"/>
    <property type="evidence" value="ECO:0007669"/>
    <property type="project" value="TreeGrafter"/>
</dbReference>
<dbReference type="InterPro" id="IPR033992">
    <property type="entry name" value="NKR-like_CTLD"/>
</dbReference>
<dbReference type="InterPro" id="IPR016187">
    <property type="entry name" value="CTDL_fold"/>
</dbReference>
<dbReference type="PROSITE" id="PS50041">
    <property type="entry name" value="C_TYPE_LECTIN_2"/>
    <property type="match status" value="1"/>
</dbReference>
<sequence>MAGSVIYADLQLPDGSDPIHPPRHADRVSDVPQCPPWHRKVIQISGAGFFFFFLITIALGFLAFKYSQEAALMSSASDKQCENRELFNQETTACTGAEPGCERCPKDWLLHGDICYYFSKDKEVKTWSRSHEDCSSRSSRMLVIKDQAELNFVHSRVNHHNAVWLGLFLACPDKTWTWVNGSILNSDWYQVTGTNEEGSCGATKKASIYSESCLTETHWICEKDAKRVYANRV</sequence>
<dbReference type="GO" id="GO:0030246">
    <property type="term" value="F:carbohydrate binding"/>
    <property type="evidence" value="ECO:0007669"/>
    <property type="project" value="UniProtKB-KW"/>
</dbReference>
<dbReference type="Gene3D" id="3.10.100.10">
    <property type="entry name" value="Mannose-Binding Protein A, subunit A"/>
    <property type="match status" value="1"/>
</dbReference>
<dbReference type="InterPro" id="IPR016186">
    <property type="entry name" value="C-type_lectin-like/link_sf"/>
</dbReference>
<comment type="subcellular location">
    <subcellularLocation>
        <location evidence="1">Membrane</location>
        <topology evidence="1">Single-pass type II membrane protein</topology>
    </subcellularLocation>
</comment>